<reference evidence="1" key="2">
    <citation type="submission" date="2022-01" db="EMBL/GenBank/DDBJ databases">
        <authorList>
            <person name="Hirooka S."/>
            <person name="Miyagishima S.Y."/>
        </authorList>
    </citation>
    <scope>NUCLEOTIDE SEQUENCE</scope>
    <source>
        <strain evidence="1">NBRC 102759</strain>
    </source>
</reference>
<accession>A0A9C7UU64</accession>
<dbReference type="OrthoDB" id="10350697at2759"/>
<dbReference type="Proteomes" id="UP001061958">
    <property type="component" value="Unassembled WGS sequence"/>
</dbReference>
<name>A0A9C7UU64_9RHOD</name>
<proteinExistence type="predicted"/>
<protein>
    <submittedName>
        <fullName evidence="1">Uncharacterized protein</fullName>
    </submittedName>
</protein>
<dbReference type="AlphaFoldDB" id="A0A9C7UU64"/>
<evidence type="ECO:0000313" key="1">
    <source>
        <dbReference type="EMBL" id="GJQ15671.1"/>
    </source>
</evidence>
<evidence type="ECO:0000313" key="2">
    <source>
        <dbReference type="Proteomes" id="UP001061958"/>
    </source>
</evidence>
<reference evidence="1" key="1">
    <citation type="journal article" date="2022" name="Proc. Natl. Acad. Sci. U.S.A.">
        <title>Life cycle and functional genomics of the unicellular red alga Galdieria for elucidating algal and plant evolution and industrial use.</title>
        <authorList>
            <person name="Hirooka S."/>
            <person name="Itabashi T."/>
            <person name="Ichinose T.M."/>
            <person name="Onuma R."/>
            <person name="Fujiwara T."/>
            <person name="Yamashita S."/>
            <person name="Jong L.W."/>
            <person name="Tomita R."/>
            <person name="Iwane A.H."/>
            <person name="Miyagishima S.Y."/>
        </authorList>
    </citation>
    <scope>NUCLEOTIDE SEQUENCE</scope>
    <source>
        <strain evidence="1">NBRC 102759</strain>
    </source>
</reference>
<keyword evidence="2" id="KW-1185">Reference proteome</keyword>
<sequence>MVSERKVYVDILEQQSLLKCQASSATWGCCTENAKFSFFSSNLRQNIFLCAKHLTWILEEPEQQVSEKQLKDYETIGKKKAGFLERDPQCTHRPCMAVHAAGRRRGKVCGHVNTFCFYSFLFNNYIYLCRRHFLWIDGQIAHEISFAKVSNCERQDEESTSSSLNFAANLSHDVAFFPTADILLNTSPVTPTRTKADDSMGTTEVSDSHSFLADSDSGIIIKDKDVRNCERVLQKKVNHSEEIRHSNEERNVSNMDVSIEEKTTVAGMRQAKANNIMTELSLPDKEFPLRYNSDTNVALRHGVVQNYANDEFSEDYTFEERSCPASIVQQLSRVEKIRDEGNPSQLQNALKRHVHGKLKSLQLKSENISRLLLHRGRPRSPTIDEHSANSLPTHLHKENVEGNGNRLNKKPSILSIPISSEIKTVGEEEGLDRIILEQSEESSAVSEKEDPSSLNVAARIVLDPHVSESDNVTRIDPEVPYSVNGHDVTLTTQFSETKFSTTEEVRNDNTMAASSTTIPASLERHQHSDSCCCTIC</sequence>
<organism evidence="1 2">
    <name type="scientific">Galdieria partita</name>
    <dbReference type="NCBI Taxonomy" id="83374"/>
    <lineage>
        <taxon>Eukaryota</taxon>
        <taxon>Rhodophyta</taxon>
        <taxon>Bangiophyceae</taxon>
        <taxon>Galdieriales</taxon>
        <taxon>Galdieriaceae</taxon>
        <taxon>Galdieria</taxon>
    </lineage>
</organism>
<dbReference type="EMBL" id="BQMJ01000072">
    <property type="protein sequence ID" value="GJQ15671.1"/>
    <property type="molecule type" value="Genomic_DNA"/>
</dbReference>
<gene>
    <name evidence="1" type="ORF">GpartN1_g7462.t1</name>
</gene>
<comment type="caution">
    <text evidence="1">The sequence shown here is derived from an EMBL/GenBank/DDBJ whole genome shotgun (WGS) entry which is preliminary data.</text>
</comment>